<keyword evidence="4" id="KW-1185">Reference proteome</keyword>
<feature type="signal peptide" evidence="2">
    <location>
        <begin position="1"/>
        <end position="22"/>
    </location>
</feature>
<proteinExistence type="predicted"/>
<keyword evidence="2" id="KW-0732">Signal</keyword>
<feature type="compositionally biased region" description="Low complexity" evidence="1">
    <location>
        <begin position="95"/>
        <end position="114"/>
    </location>
</feature>
<evidence type="ECO:0008006" key="5">
    <source>
        <dbReference type="Google" id="ProtNLM"/>
    </source>
</evidence>
<name>A0AB38T8F5_9HYPH</name>
<protein>
    <recommendedName>
        <fullName evidence="5">Lipoprotein</fullName>
    </recommendedName>
</protein>
<sequence>MAFRTFSGRFLAGLALTGFMLAAAGCQSGDNGILNLGIGKKEDPTAPPPPQDPKILASQLQAYCPRVTVRDGTAFFNTYSREAQKPKPRIKKTGDAAQDAAAQAEADAAAATPPDDSANIIYQASVSDVTRDCSRANGQLTMKIAVAGKIVPGPKFSPGTITMPIRTAVMHGTEVLYSQLHQYQVQVTDPSVATQFVFTDSNVVVPEPTAQDYQAFAGYDETAHQATADKSKKTRRKRAAATN</sequence>
<organism evidence="3 4">
    <name type="scientific">Mesorhizobium ciceri</name>
    <dbReference type="NCBI Taxonomy" id="39645"/>
    <lineage>
        <taxon>Bacteria</taxon>
        <taxon>Pseudomonadati</taxon>
        <taxon>Pseudomonadota</taxon>
        <taxon>Alphaproteobacteria</taxon>
        <taxon>Hyphomicrobiales</taxon>
        <taxon>Phyllobacteriaceae</taxon>
        <taxon>Mesorhizobium</taxon>
    </lineage>
</organism>
<evidence type="ECO:0000256" key="2">
    <source>
        <dbReference type="SAM" id="SignalP"/>
    </source>
</evidence>
<feature type="compositionally biased region" description="Basic residues" evidence="1">
    <location>
        <begin position="232"/>
        <end position="243"/>
    </location>
</feature>
<feature type="chain" id="PRO_5044189955" description="Lipoprotein" evidence="2">
    <location>
        <begin position="23"/>
        <end position="243"/>
    </location>
</feature>
<feature type="region of interest" description="Disordered" evidence="1">
    <location>
        <begin position="81"/>
        <end position="114"/>
    </location>
</feature>
<feature type="region of interest" description="Disordered" evidence="1">
    <location>
        <begin position="223"/>
        <end position="243"/>
    </location>
</feature>
<dbReference type="Proteomes" id="UP001060070">
    <property type="component" value="Chromosome"/>
</dbReference>
<dbReference type="AlphaFoldDB" id="A0AB38T8F5"/>
<evidence type="ECO:0000256" key="1">
    <source>
        <dbReference type="SAM" id="MobiDB-lite"/>
    </source>
</evidence>
<dbReference type="PROSITE" id="PS51257">
    <property type="entry name" value="PROKAR_LIPOPROTEIN"/>
    <property type="match status" value="1"/>
</dbReference>
<evidence type="ECO:0000313" key="4">
    <source>
        <dbReference type="Proteomes" id="UP001060070"/>
    </source>
</evidence>
<dbReference type="RefSeq" id="WP_024503623.1">
    <property type="nucleotide sequence ID" value="NZ_CP088147.1"/>
</dbReference>
<evidence type="ECO:0000313" key="3">
    <source>
        <dbReference type="EMBL" id="UTU51048.1"/>
    </source>
</evidence>
<dbReference type="EMBL" id="CP088147">
    <property type="protein sequence ID" value="UTU51048.1"/>
    <property type="molecule type" value="Genomic_DNA"/>
</dbReference>
<accession>A0AB38T8F5</accession>
<gene>
    <name evidence="3" type="ORF">LRP29_26820</name>
</gene>
<reference evidence="3 4" key="1">
    <citation type="journal article" date="2022" name="Microbiol. Resour. Announc.">
        <title>Complete Genome Sequence of Mesorhizobium ciceri Strain R30, a Rhizobium Used as a Commercial Inoculant for Chickpea in Argentina.</title>
        <authorList>
            <person name="Foresto E."/>
            <person name="Revale S."/>
            <person name="Primo E."/>
            <person name="Nievas F."/>
            <person name="Carezzano E."/>
            <person name="Puente M."/>
            <person name="Alzari P."/>
            <person name="Mart M."/>
            <person name="Ben-Assaya M."/>
            <person name="Mornico D."/>
            <person name="Santoro M."/>
            <person name="Mart F."/>
            <person name="Giordano W."/>
            <person name="Bogino P."/>
        </authorList>
    </citation>
    <scope>NUCLEOTIDE SEQUENCE [LARGE SCALE GENOMIC DNA]</scope>
    <source>
        <strain evidence="3 4">R30</strain>
    </source>
</reference>